<evidence type="ECO:0000313" key="1">
    <source>
        <dbReference type="EnsemblMetazoa" id="Aqu2.1.09402_001"/>
    </source>
</evidence>
<proteinExistence type="predicted"/>
<protein>
    <submittedName>
        <fullName evidence="1">Uncharacterized protein</fullName>
    </submittedName>
</protein>
<reference evidence="1" key="1">
    <citation type="submission" date="2017-05" db="UniProtKB">
        <authorList>
            <consortium name="EnsemblMetazoa"/>
        </authorList>
    </citation>
    <scope>IDENTIFICATION</scope>
</reference>
<dbReference type="InParanoid" id="A0A1X7T572"/>
<organism evidence="1">
    <name type="scientific">Amphimedon queenslandica</name>
    <name type="common">Sponge</name>
    <dbReference type="NCBI Taxonomy" id="400682"/>
    <lineage>
        <taxon>Eukaryota</taxon>
        <taxon>Metazoa</taxon>
        <taxon>Porifera</taxon>
        <taxon>Demospongiae</taxon>
        <taxon>Heteroscleromorpha</taxon>
        <taxon>Haplosclerida</taxon>
        <taxon>Niphatidae</taxon>
        <taxon>Amphimedon</taxon>
    </lineage>
</organism>
<sequence>MATASSATFEVLCAFGVHRRRVTFASSTSGSNINAAKDAIKESFKDVLNDEEFFVQVFEKEGDWAGEFVDSGDTIPDHATLKIICSELSSEAGSSKACTVGRDIFAAAIIRGHKKFN</sequence>
<accession>A0A1X7T572</accession>
<name>A0A1X7T572_AMPQE</name>
<dbReference type="AlphaFoldDB" id="A0A1X7T572"/>
<dbReference type="EnsemblMetazoa" id="Aqu2.1.09402_001">
    <property type="protein sequence ID" value="Aqu2.1.09402_001"/>
    <property type="gene ID" value="Aqu2.1.09402"/>
</dbReference>